<dbReference type="EMBL" id="JBBPBK010000002">
    <property type="protein sequence ID" value="KAK9289701.1"/>
    <property type="molecule type" value="Genomic_DNA"/>
</dbReference>
<proteinExistence type="inferred from homology"/>
<dbReference type="PANTHER" id="PTHR31241:SF62">
    <property type="entry name" value="DEHYDRATION-RESPONSIVE ELEMENT-BINDING PROTEIN 2D"/>
    <property type="match status" value="1"/>
</dbReference>
<evidence type="ECO:0000256" key="6">
    <source>
        <dbReference type="ARBA" id="ARBA00023163"/>
    </source>
</evidence>
<dbReference type="PRINTS" id="PR00367">
    <property type="entry name" value="ETHRSPELEMNT"/>
</dbReference>
<dbReference type="InterPro" id="IPR016177">
    <property type="entry name" value="DNA-bd_dom_sf"/>
</dbReference>
<dbReference type="CDD" id="cd00018">
    <property type="entry name" value="AP2"/>
    <property type="match status" value="1"/>
</dbReference>
<evidence type="ECO:0000256" key="1">
    <source>
        <dbReference type="ARBA" id="ARBA00004123"/>
    </source>
</evidence>
<comment type="similarity">
    <text evidence="8">Belongs to the AP2/ERF transcription factor family. ERF subfamily.</text>
</comment>
<dbReference type="GO" id="GO:0005634">
    <property type="term" value="C:nucleus"/>
    <property type="evidence" value="ECO:0007669"/>
    <property type="project" value="UniProtKB-SubCell"/>
</dbReference>
<keyword evidence="6" id="KW-0804">Transcription</keyword>
<dbReference type="InterPro" id="IPR036955">
    <property type="entry name" value="AP2/ERF_dom_sf"/>
</dbReference>
<keyword evidence="3" id="KW-0346">Stress response</keyword>
<keyword evidence="2" id="KW-0805">Transcription regulation</keyword>
<keyword evidence="7" id="KW-0539">Nucleus</keyword>
<dbReference type="Gene3D" id="3.30.730.10">
    <property type="entry name" value="AP2/ERF domain"/>
    <property type="match status" value="1"/>
</dbReference>
<evidence type="ECO:0000256" key="4">
    <source>
        <dbReference type="ARBA" id="ARBA00023125"/>
    </source>
</evidence>
<evidence type="ECO:0000256" key="8">
    <source>
        <dbReference type="ARBA" id="ARBA00024343"/>
    </source>
</evidence>
<keyword evidence="4" id="KW-0238">DNA-binding</keyword>
<reference evidence="11 12" key="1">
    <citation type="journal article" date="2024" name="Plant J.">
        <title>Genome sequences and population genomics reveal climatic adaptation and genomic divergence between two closely related sweetgum species.</title>
        <authorList>
            <person name="Xu W.Q."/>
            <person name="Ren C.Q."/>
            <person name="Zhang X.Y."/>
            <person name="Comes H.P."/>
            <person name="Liu X.H."/>
            <person name="Li Y.G."/>
            <person name="Kettle C.J."/>
            <person name="Jalonen R."/>
            <person name="Gaisberger H."/>
            <person name="Ma Y.Z."/>
            <person name="Qiu Y.X."/>
        </authorList>
    </citation>
    <scope>NUCLEOTIDE SEQUENCE [LARGE SCALE GENOMIC DNA]</scope>
    <source>
        <strain evidence="11">Hangzhou</strain>
    </source>
</reference>
<feature type="domain" description="AP2/ERF" evidence="10">
    <location>
        <begin position="73"/>
        <end position="125"/>
    </location>
</feature>
<keyword evidence="12" id="KW-1185">Reference proteome</keyword>
<comment type="caution">
    <text evidence="11">The sequence shown here is derived from an EMBL/GenBank/DDBJ whole genome shotgun (WGS) entry which is preliminary data.</text>
</comment>
<evidence type="ECO:0000313" key="12">
    <source>
        <dbReference type="Proteomes" id="UP001415857"/>
    </source>
</evidence>
<evidence type="ECO:0000256" key="9">
    <source>
        <dbReference type="SAM" id="MobiDB-lite"/>
    </source>
</evidence>
<evidence type="ECO:0000313" key="11">
    <source>
        <dbReference type="EMBL" id="KAK9289701.1"/>
    </source>
</evidence>
<dbReference type="PROSITE" id="PS51032">
    <property type="entry name" value="AP2_ERF"/>
    <property type="match status" value="1"/>
</dbReference>
<dbReference type="GO" id="GO:0045893">
    <property type="term" value="P:positive regulation of DNA-templated transcription"/>
    <property type="evidence" value="ECO:0007669"/>
    <property type="project" value="TreeGrafter"/>
</dbReference>
<dbReference type="SUPFAM" id="SSF54171">
    <property type="entry name" value="DNA-binding domain"/>
    <property type="match status" value="1"/>
</dbReference>
<organism evidence="11 12">
    <name type="scientific">Liquidambar formosana</name>
    <name type="common">Formosan gum</name>
    <dbReference type="NCBI Taxonomy" id="63359"/>
    <lineage>
        <taxon>Eukaryota</taxon>
        <taxon>Viridiplantae</taxon>
        <taxon>Streptophyta</taxon>
        <taxon>Embryophyta</taxon>
        <taxon>Tracheophyta</taxon>
        <taxon>Spermatophyta</taxon>
        <taxon>Magnoliopsida</taxon>
        <taxon>eudicotyledons</taxon>
        <taxon>Gunneridae</taxon>
        <taxon>Pentapetalae</taxon>
        <taxon>Saxifragales</taxon>
        <taxon>Altingiaceae</taxon>
        <taxon>Liquidambar</taxon>
    </lineage>
</organism>
<evidence type="ECO:0000256" key="3">
    <source>
        <dbReference type="ARBA" id="ARBA00023016"/>
    </source>
</evidence>
<protein>
    <recommendedName>
        <fullName evidence="10">AP2/ERF domain-containing protein</fullName>
    </recommendedName>
</protein>
<dbReference type="AlphaFoldDB" id="A0AAP0S240"/>
<evidence type="ECO:0000259" key="10">
    <source>
        <dbReference type="PROSITE" id="PS51032"/>
    </source>
</evidence>
<gene>
    <name evidence="11" type="ORF">L1049_007860</name>
</gene>
<dbReference type="InterPro" id="IPR001471">
    <property type="entry name" value="AP2/ERF_dom"/>
</dbReference>
<evidence type="ECO:0000256" key="5">
    <source>
        <dbReference type="ARBA" id="ARBA00023159"/>
    </source>
</evidence>
<dbReference type="Pfam" id="PF00847">
    <property type="entry name" value="AP2"/>
    <property type="match status" value="1"/>
</dbReference>
<name>A0AAP0S240_LIQFO</name>
<accession>A0AAP0S240</accession>
<comment type="subcellular location">
    <subcellularLocation>
        <location evidence="1">Nucleus</location>
    </subcellularLocation>
</comment>
<dbReference type="PANTHER" id="PTHR31241">
    <property type="entry name" value="DEHYDRATION-RESPONSIVE ELEMENT-BINDING PROTEIN 2C"/>
    <property type="match status" value="1"/>
</dbReference>
<dbReference type="GO" id="GO:0006950">
    <property type="term" value="P:response to stress"/>
    <property type="evidence" value="ECO:0007669"/>
    <property type="project" value="TreeGrafter"/>
</dbReference>
<keyword evidence="5" id="KW-0010">Activator</keyword>
<sequence>MSSVIVEGFREKKSRKRRNGCDSLVETLAKWKKYNNQVDSAEDGVKRSQKVPAKGSKKGCMQGKGGPENSVCSYRGVRQRTWGRWVAEIREPITCSNEPGKAKRLWLGTFSTAVDAALGYDEASR</sequence>
<dbReference type="SMART" id="SM00380">
    <property type="entry name" value="AP2"/>
    <property type="match status" value="1"/>
</dbReference>
<evidence type="ECO:0000256" key="7">
    <source>
        <dbReference type="ARBA" id="ARBA00023242"/>
    </source>
</evidence>
<dbReference type="GO" id="GO:0003700">
    <property type="term" value="F:DNA-binding transcription factor activity"/>
    <property type="evidence" value="ECO:0007669"/>
    <property type="project" value="InterPro"/>
</dbReference>
<dbReference type="Proteomes" id="UP001415857">
    <property type="component" value="Unassembled WGS sequence"/>
</dbReference>
<evidence type="ECO:0000256" key="2">
    <source>
        <dbReference type="ARBA" id="ARBA00023015"/>
    </source>
</evidence>
<dbReference type="GO" id="GO:0000976">
    <property type="term" value="F:transcription cis-regulatory region binding"/>
    <property type="evidence" value="ECO:0007669"/>
    <property type="project" value="TreeGrafter"/>
</dbReference>
<feature type="region of interest" description="Disordered" evidence="9">
    <location>
        <begin position="40"/>
        <end position="68"/>
    </location>
</feature>